<proteinExistence type="predicted"/>
<dbReference type="AlphaFoldDB" id="A0A1E1K713"/>
<name>A0A1E1K713_9HELO</name>
<dbReference type="EMBL" id="FJUW01000007">
    <property type="protein sequence ID" value="CZS93873.1"/>
    <property type="molecule type" value="Genomic_DNA"/>
</dbReference>
<gene>
    <name evidence="1" type="ORF">RCO7_14297</name>
</gene>
<evidence type="ECO:0000313" key="1">
    <source>
        <dbReference type="EMBL" id="CZS93873.1"/>
    </source>
</evidence>
<protein>
    <submittedName>
        <fullName evidence="1">Uncharacterized protein</fullName>
    </submittedName>
</protein>
<comment type="caution">
    <text evidence="1">The sequence shown here is derived from an EMBL/GenBank/DDBJ whole genome shotgun (WGS) entry which is preliminary data.</text>
</comment>
<sequence length="89" mass="9993">MSSHGEGMVTSRLERFADFSRCEARFISDLDGFGHGMFYVMESLLIWQACTLVAVERIRTCYNVSIGMQSPSCQATIISSTTIELLQIF</sequence>
<organism evidence="1 2">
    <name type="scientific">Rhynchosporium graminicola</name>
    <dbReference type="NCBI Taxonomy" id="2792576"/>
    <lineage>
        <taxon>Eukaryota</taxon>
        <taxon>Fungi</taxon>
        <taxon>Dikarya</taxon>
        <taxon>Ascomycota</taxon>
        <taxon>Pezizomycotina</taxon>
        <taxon>Leotiomycetes</taxon>
        <taxon>Helotiales</taxon>
        <taxon>Ploettnerulaceae</taxon>
        <taxon>Rhynchosporium</taxon>
    </lineage>
</organism>
<keyword evidence="2" id="KW-1185">Reference proteome</keyword>
<evidence type="ECO:0000313" key="2">
    <source>
        <dbReference type="Proteomes" id="UP000178129"/>
    </source>
</evidence>
<dbReference type="Proteomes" id="UP000178129">
    <property type="component" value="Unassembled WGS sequence"/>
</dbReference>
<dbReference type="InParanoid" id="A0A1E1K713"/>
<reference evidence="2" key="1">
    <citation type="submission" date="2016-03" db="EMBL/GenBank/DDBJ databases">
        <authorList>
            <person name="Ploux O."/>
        </authorList>
    </citation>
    <scope>NUCLEOTIDE SEQUENCE [LARGE SCALE GENOMIC DNA]</scope>
    <source>
        <strain evidence="2">UK7</strain>
    </source>
</reference>
<accession>A0A1E1K713</accession>